<accession>A0A2L2T0H0</accession>
<evidence type="ECO:0000256" key="3">
    <source>
        <dbReference type="SAM" id="Phobius"/>
    </source>
</evidence>
<evidence type="ECO:0000313" key="4">
    <source>
        <dbReference type="EMBL" id="CEI63984.1"/>
    </source>
</evidence>
<keyword evidence="3" id="KW-0472">Membrane</keyword>
<evidence type="ECO:0000313" key="5">
    <source>
        <dbReference type="Proteomes" id="UP000245910"/>
    </source>
</evidence>
<proteinExistence type="predicted"/>
<keyword evidence="3" id="KW-0812">Transmembrane</keyword>
<sequence length="227" mass="25389">MAPTPTPAPVSSSPKESDTLYWVSTGLGLLLAVTLVIILGMSLRIRDYIVEKQEQDKRLMKFQDALRDSESDRKGLQREADLLSGELANWRTLHAECWDEMTVTAAYCREHHSRNLSDQSDKRSDFSFQAEGPDDGGPESRAGWVRMGQVKRGKPSLTPFSNGDAAHYVVNGRRQVPQQIQFGSMSTIDLDPDDEQVDNLDDGQARWDPNRDPDAPNDAHAGHGRRE</sequence>
<dbReference type="AlphaFoldDB" id="A0A2L2T0H0"/>
<dbReference type="EMBL" id="LN649229">
    <property type="protein sequence ID" value="CEI63984.1"/>
    <property type="molecule type" value="Genomic_DNA"/>
</dbReference>
<dbReference type="Proteomes" id="UP000245910">
    <property type="component" value="Chromosome I"/>
</dbReference>
<feature type="transmembrane region" description="Helical" evidence="3">
    <location>
        <begin position="20"/>
        <end position="43"/>
    </location>
</feature>
<feature type="region of interest" description="Disordered" evidence="2">
    <location>
        <begin position="180"/>
        <end position="227"/>
    </location>
</feature>
<keyword evidence="5" id="KW-1185">Reference proteome</keyword>
<feature type="compositionally biased region" description="Basic and acidic residues" evidence="2">
    <location>
        <begin position="203"/>
        <end position="214"/>
    </location>
</feature>
<feature type="compositionally biased region" description="Basic and acidic residues" evidence="2">
    <location>
        <begin position="113"/>
        <end position="125"/>
    </location>
</feature>
<keyword evidence="3" id="KW-1133">Transmembrane helix</keyword>
<reference evidence="5" key="1">
    <citation type="submission" date="2014-10" db="EMBL/GenBank/DDBJ databases">
        <authorList>
            <person name="King R."/>
        </authorList>
    </citation>
    <scope>NUCLEOTIDE SEQUENCE [LARGE SCALE GENOMIC DNA]</scope>
    <source>
        <strain evidence="5">A3/5</strain>
    </source>
</reference>
<feature type="coiled-coil region" evidence="1">
    <location>
        <begin position="59"/>
        <end position="86"/>
    </location>
</feature>
<organism evidence="4 5">
    <name type="scientific">Fusarium venenatum</name>
    <dbReference type="NCBI Taxonomy" id="56646"/>
    <lineage>
        <taxon>Eukaryota</taxon>
        <taxon>Fungi</taxon>
        <taxon>Dikarya</taxon>
        <taxon>Ascomycota</taxon>
        <taxon>Pezizomycotina</taxon>
        <taxon>Sordariomycetes</taxon>
        <taxon>Hypocreomycetidae</taxon>
        <taxon>Hypocreales</taxon>
        <taxon>Nectriaceae</taxon>
        <taxon>Fusarium</taxon>
    </lineage>
</organism>
<protein>
    <submittedName>
        <fullName evidence="4">Uncharacterized protein</fullName>
    </submittedName>
</protein>
<feature type="compositionally biased region" description="Acidic residues" evidence="2">
    <location>
        <begin position="190"/>
        <end position="201"/>
    </location>
</feature>
<evidence type="ECO:0000256" key="1">
    <source>
        <dbReference type="SAM" id="Coils"/>
    </source>
</evidence>
<name>A0A2L2T0H0_9HYPO</name>
<keyword evidence="1" id="KW-0175">Coiled coil</keyword>
<evidence type="ECO:0000256" key="2">
    <source>
        <dbReference type="SAM" id="MobiDB-lite"/>
    </source>
</evidence>
<feature type="region of interest" description="Disordered" evidence="2">
    <location>
        <begin position="113"/>
        <end position="142"/>
    </location>
</feature>